<accession>A0A0C2W515</accession>
<dbReference type="OrthoDB" id="2921306at2"/>
<sequence length="146" mass="16801">MDFGLKKNRTLLAAATALFLIAWMVYSIQQAPQWTGHSDQGLWKTSYKSEYTPKDIWRGSIQWNGDSEATLKNVKLTQNGDVIHDWEASKKMKSGEETEYLSMGNGWENRSDQFLLTIQWTDAAGDRSETLRLQPRTRYFTFPSPS</sequence>
<dbReference type="PATRIC" id="fig|220754.4.peg.1004"/>
<comment type="caution">
    <text evidence="1">The sequence shown here is derived from an EMBL/GenBank/DDBJ whole genome shotgun (WGS) entry which is preliminary data.</text>
</comment>
<gene>
    <name evidence="1" type="ORF">KR50_09840</name>
</gene>
<dbReference type="AlphaFoldDB" id="A0A0C2W515"/>
<evidence type="ECO:0000313" key="1">
    <source>
        <dbReference type="EMBL" id="KIL51103.1"/>
    </source>
</evidence>
<organism evidence="1 2">
    <name type="scientific">Jeotgalibacillus campisalis</name>
    <dbReference type="NCBI Taxonomy" id="220754"/>
    <lineage>
        <taxon>Bacteria</taxon>
        <taxon>Bacillati</taxon>
        <taxon>Bacillota</taxon>
        <taxon>Bacilli</taxon>
        <taxon>Bacillales</taxon>
        <taxon>Caryophanaceae</taxon>
        <taxon>Jeotgalibacillus</taxon>
    </lineage>
</organism>
<keyword evidence="2" id="KW-1185">Reference proteome</keyword>
<dbReference type="Proteomes" id="UP000031972">
    <property type="component" value="Unassembled WGS sequence"/>
</dbReference>
<dbReference type="EMBL" id="JXRR01000008">
    <property type="protein sequence ID" value="KIL51103.1"/>
    <property type="molecule type" value="Genomic_DNA"/>
</dbReference>
<proteinExistence type="predicted"/>
<dbReference type="RefSeq" id="WP_041055487.1">
    <property type="nucleotide sequence ID" value="NZ_JXRR01000008.1"/>
</dbReference>
<evidence type="ECO:0000313" key="2">
    <source>
        <dbReference type="Proteomes" id="UP000031972"/>
    </source>
</evidence>
<name>A0A0C2W515_9BACL</name>
<protein>
    <recommendedName>
        <fullName evidence="3">DUF4944 domain-containing protein</fullName>
    </recommendedName>
</protein>
<evidence type="ECO:0008006" key="3">
    <source>
        <dbReference type="Google" id="ProtNLM"/>
    </source>
</evidence>
<reference evidence="1 2" key="1">
    <citation type="submission" date="2015-01" db="EMBL/GenBank/DDBJ databases">
        <title>Jeotgalibacillus campisalis genome sequencing.</title>
        <authorList>
            <person name="Goh K.M."/>
            <person name="Chan K.-G."/>
            <person name="Yaakop A.S."/>
            <person name="Ee R."/>
            <person name="Gan H.M."/>
            <person name="Chan C.S."/>
        </authorList>
    </citation>
    <scope>NUCLEOTIDE SEQUENCE [LARGE SCALE GENOMIC DNA]</scope>
    <source>
        <strain evidence="1 2">SF-57</strain>
    </source>
</reference>